<protein>
    <submittedName>
        <fullName evidence="2">Uncharacterized protein</fullName>
    </submittedName>
</protein>
<proteinExistence type="predicted"/>
<sequence length="130" mass="15224">MDNEGINQILQYLDKIGEKLGIGTEKIWPWLVRQVYIDVFISLVFLLVSSISLYTLFRYAIAHWKYPSQNEDVQWYSITENDHQPLWGIILILFAIIWASALILFLSDGFGFLNPEYYALQKLLSNFKSK</sequence>
<accession>A0A6H2A1E3</accession>
<dbReference type="AlphaFoldDB" id="A0A6H2A1E3"/>
<keyword evidence="1" id="KW-0812">Transmembrane</keyword>
<feature type="transmembrane region" description="Helical" evidence="1">
    <location>
        <begin position="35"/>
        <end position="57"/>
    </location>
</feature>
<gene>
    <name evidence="2" type="ORF">TM448A03756_0006</name>
</gene>
<evidence type="ECO:0000256" key="1">
    <source>
        <dbReference type="SAM" id="Phobius"/>
    </source>
</evidence>
<name>A0A6H2A1E3_9ZZZZ</name>
<feature type="transmembrane region" description="Helical" evidence="1">
    <location>
        <begin position="86"/>
        <end position="106"/>
    </location>
</feature>
<reference evidence="2" key="1">
    <citation type="submission" date="2020-03" db="EMBL/GenBank/DDBJ databases">
        <title>The deep terrestrial virosphere.</title>
        <authorList>
            <person name="Holmfeldt K."/>
            <person name="Nilsson E."/>
            <person name="Simone D."/>
            <person name="Lopez-Fernandez M."/>
            <person name="Wu X."/>
            <person name="de Brujin I."/>
            <person name="Lundin D."/>
            <person name="Andersson A."/>
            <person name="Bertilsson S."/>
            <person name="Dopson M."/>
        </authorList>
    </citation>
    <scope>NUCLEOTIDE SEQUENCE</scope>
    <source>
        <strain evidence="2">TM448A03756</strain>
    </source>
</reference>
<keyword evidence="1" id="KW-0472">Membrane</keyword>
<evidence type="ECO:0000313" key="2">
    <source>
        <dbReference type="EMBL" id="QJA53634.1"/>
    </source>
</evidence>
<keyword evidence="1" id="KW-1133">Transmembrane helix</keyword>
<organism evidence="2">
    <name type="scientific">viral metagenome</name>
    <dbReference type="NCBI Taxonomy" id="1070528"/>
    <lineage>
        <taxon>unclassified sequences</taxon>
        <taxon>metagenomes</taxon>
        <taxon>organismal metagenomes</taxon>
    </lineage>
</organism>
<dbReference type="EMBL" id="MT144437">
    <property type="protein sequence ID" value="QJA53634.1"/>
    <property type="molecule type" value="Genomic_DNA"/>
</dbReference>